<reference evidence="9" key="1">
    <citation type="submission" date="2016-11" db="UniProtKB">
        <authorList>
            <consortium name="WormBaseParasite"/>
        </authorList>
    </citation>
    <scope>IDENTIFICATION</scope>
</reference>
<dbReference type="PANTHER" id="PTHR18937">
    <property type="entry name" value="STRUCTURAL MAINTENANCE OF CHROMOSOMES SMC FAMILY MEMBER"/>
    <property type="match status" value="1"/>
</dbReference>
<evidence type="ECO:0000259" key="7">
    <source>
        <dbReference type="Pfam" id="PF02463"/>
    </source>
</evidence>
<dbReference type="eggNOG" id="KOG0018">
    <property type="taxonomic scope" value="Eukaryota"/>
</dbReference>
<organism evidence="8 9">
    <name type="scientific">Caenorhabditis tropicalis</name>
    <dbReference type="NCBI Taxonomy" id="1561998"/>
    <lineage>
        <taxon>Eukaryota</taxon>
        <taxon>Metazoa</taxon>
        <taxon>Ecdysozoa</taxon>
        <taxon>Nematoda</taxon>
        <taxon>Chromadorea</taxon>
        <taxon>Rhabditida</taxon>
        <taxon>Rhabditina</taxon>
        <taxon>Rhabditomorpha</taxon>
        <taxon>Rhabditoidea</taxon>
        <taxon>Rhabditidae</taxon>
        <taxon>Peloderinae</taxon>
        <taxon>Caenorhabditis</taxon>
    </lineage>
</organism>
<keyword evidence="3" id="KW-0498">Mitosis</keyword>
<dbReference type="AlphaFoldDB" id="A0A1I7UF36"/>
<evidence type="ECO:0000313" key="9">
    <source>
        <dbReference type="WBParaSite" id="Csp11.Scaffold629.g8681.t1"/>
    </source>
</evidence>
<feature type="coiled-coil region" evidence="6">
    <location>
        <begin position="362"/>
        <end position="389"/>
    </location>
</feature>
<evidence type="ECO:0000256" key="6">
    <source>
        <dbReference type="SAM" id="Coils"/>
    </source>
</evidence>
<dbReference type="GO" id="GO:0005634">
    <property type="term" value="C:nucleus"/>
    <property type="evidence" value="ECO:0007669"/>
    <property type="project" value="UniProtKB-SubCell"/>
</dbReference>
<dbReference type="SUPFAM" id="SSF52540">
    <property type="entry name" value="P-loop containing nucleoside triphosphate hydrolases"/>
    <property type="match status" value="1"/>
</dbReference>
<dbReference type="Gene3D" id="3.40.50.300">
    <property type="entry name" value="P-loop containing nucleotide triphosphate hydrolases"/>
    <property type="match status" value="2"/>
</dbReference>
<dbReference type="STRING" id="1561998.A0A1I7UF36"/>
<evidence type="ECO:0000256" key="5">
    <source>
        <dbReference type="ARBA" id="ARBA00023306"/>
    </source>
</evidence>
<keyword evidence="8" id="KW-1185">Reference proteome</keyword>
<dbReference type="PANTHER" id="PTHR18937:SF12">
    <property type="entry name" value="STRUCTURAL MAINTENANCE OF CHROMOSOMES PROTEIN"/>
    <property type="match status" value="1"/>
</dbReference>
<dbReference type="Proteomes" id="UP000095282">
    <property type="component" value="Unplaced"/>
</dbReference>
<name>A0A1I7UF36_9PELO</name>
<keyword evidence="6" id="KW-0175">Coiled coil</keyword>
<sequence>MAQLEYVYVTNFKYFRGCKKFGPFAKLTAIHGDTGVGKSIMIEAVAFAFGEKPENLGVADYQGLIHERANVCSITLVITTGKNVTTRFTKNVVQEEDEDGNLLPRWVPKFFLDDDVVEEEDYIEELTRAKILTDRKCFVVHNSRNHITYEDPMAFGDYFQDVFDLNGYKSDFLRIKRRLTTIERRKTQLDAVEAILNEEADKMVIFYIAQIYLFQKMIEENERLIASRHREINQLSEKMVPVARRPYFKSQAHQDILRFQTRMASQHERLETTYREANDSGIPLPKIYKGAPVTLLTKFELDYSVLPQDRVKTGRGLQDFINECRDEVNEVRRRWPRVNRIPADEYYYTSYPERKKAHDLRMAPIKAEYDELKAQLAEIKAEYSTLFKEKMRFFQDALSEMHKQVYHDRLRRITFELEDENDVSEGIVIVSHTKNIPDQPILQLSGGEKKLIELAVIYTIAEMNETPFLFIDNLDNNFHYKTFPHLLRFLKDKSKNQCQTIVVCRNSPLYRHIPERIHVKDDESK</sequence>
<keyword evidence="2" id="KW-0132">Cell division</keyword>
<dbReference type="GO" id="GO:0007062">
    <property type="term" value="P:sister chromatid cohesion"/>
    <property type="evidence" value="ECO:0007669"/>
    <property type="project" value="TreeGrafter"/>
</dbReference>
<dbReference type="Pfam" id="PF02463">
    <property type="entry name" value="SMC_N"/>
    <property type="match status" value="1"/>
</dbReference>
<dbReference type="InterPro" id="IPR027417">
    <property type="entry name" value="P-loop_NTPase"/>
</dbReference>
<dbReference type="WBParaSite" id="Csp11.Scaffold629.g8681.t1">
    <property type="protein sequence ID" value="Csp11.Scaffold629.g8681.t1"/>
    <property type="gene ID" value="Csp11.Scaffold629.g8681"/>
</dbReference>
<dbReference type="GO" id="GO:0003677">
    <property type="term" value="F:DNA binding"/>
    <property type="evidence" value="ECO:0007669"/>
    <property type="project" value="TreeGrafter"/>
</dbReference>
<dbReference type="GO" id="GO:0051301">
    <property type="term" value="P:cell division"/>
    <property type="evidence" value="ECO:0007669"/>
    <property type="project" value="UniProtKB-KW"/>
</dbReference>
<evidence type="ECO:0000313" key="8">
    <source>
        <dbReference type="Proteomes" id="UP000095282"/>
    </source>
</evidence>
<dbReference type="GO" id="GO:0008278">
    <property type="term" value="C:cohesin complex"/>
    <property type="evidence" value="ECO:0007669"/>
    <property type="project" value="TreeGrafter"/>
</dbReference>
<keyword evidence="5" id="KW-0131">Cell cycle</keyword>
<evidence type="ECO:0000256" key="1">
    <source>
        <dbReference type="ARBA" id="ARBA00004123"/>
    </source>
</evidence>
<accession>A0A1I7UF36</accession>
<dbReference type="InterPro" id="IPR003395">
    <property type="entry name" value="RecF/RecN/SMC_N"/>
</dbReference>
<keyword evidence="4" id="KW-0539">Nucleus</keyword>
<evidence type="ECO:0000256" key="4">
    <source>
        <dbReference type="ARBA" id="ARBA00023242"/>
    </source>
</evidence>
<proteinExistence type="predicted"/>
<evidence type="ECO:0000256" key="2">
    <source>
        <dbReference type="ARBA" id="ARBA00022618"/>
    </source>
</evidence>
<comment type="subcellular location">
    <subcellularLocation>
        <location evidence="1">Nucleus</location>
    </subcellularLocation>
</comment>
<feature type="domain" description="RecF/RecN/SMC N-terminal" evidence="7">
    <location>
        <begin position="4"/>
        <end position="520"/>
    </location>
</feature>
<protein>
    <submittedName>
        <fullName evidence="9">SMC_N domain-containing protein</fullName>
    </submittedName>
</protein>
<evidence type="ECO:0000256" key="3">
    <source>
        <dbReference type="ARBA" id="ARBA00022776"/>
    </source>
</evidence>